<feature type="domain" description="MKRN2 opposite strand protein-like C-terminal" evidence="1">
    <location>
        <begin position="105"/>
        <end position="264"/>
    </location>
</feature>
<evidence type="ECO:0000313" key="2">
    <source>
        <dbReference type="Ensembl" id="ENSSLDP00000028640.1"/>
    </source>
</evidence>
<reference evidence="2" key="1">
    <citation type="submission" date="2025-08" db="UniProtKB">
        <authorList>
            <consortium name="Ensembl"/>
        </authorList>
    </citation>
    <scope>IDENTIFICATION</scope>
</reference>
<reference evidence="2" key="2">
    <citation type="submission" date="2025-09" db="UniProtKB">
        <authorList>
            <consortium name="Ensembl"/>
        </authorList>
    </citation>
    <scope>IDENTIFICATION</scope>
</reference>
<dbReference type="Pfam" id="PF16044">
    <property type="entry name" value="DUF4796_C"/>
    <property type="match status" value="1"/>
</dbReference>
<dbReference type="InterPro" id="IPR053921">
    <property type="entry name" value="MKRN2OS-like_C"/>
</dbReference>
<dbReference type="InterPro" id="IPR032016">
    <property type="entry name" value="MKRN2OS-like"/>
</dbReference>
<dbReference type="PANTHER" id="PTHR33963">
    <property type="entry name" value="MKRN2 OPPOSITE STRAND PROTEIN"/>
    <property type="match status" value="1"/>
</dbReference>
<proteinExistence type="predicted"/>
<dbReference type="AlphaFoldDB" id="A0A3B4YD42"/>
<sequence>MVQMSCDVLQVSYGVMLYHISCSDRCTFTFENVNNKTVASQIQQWLRPYLSPGFLSVHLSGVPMEIRDLLRFRHCGRTVYTLDGPAGLWCPVCGLAVRLGLMEAPVRIQIPVGDGHRAACCFLITSRHGVPGFSEEKESELHVGISNSEGVVFSYTESGVQCQQEGWEQSIIVPLIDPSNDSLSFRKLWDKQLETYSHLNTWTADRFQEEREFGSCCYGFALSFINHVMRAEGRRTISSECFTSQYIIPRMEMTSRYLSVYQHVRQHGHYSTAE</sequence>
<evidence type="ECO:0000313" key="3">
    <source>
        <dbReference type="Proteomes" id="UP000261360"/>
    </source>
</evidence>
<dbReference type="PANTHER" id="PTHR33963:SF2">
    <property type="entry name" value="MKRN2 OPPOSITE STRAND PROTEIN"/>
    <property type="match status" value="1"/>
</dbReference>
<dbReference type="GeneTree" id="ENSGT00390000003839"/>
<dbReference type="Ensembl" id="ENSSLDT00000029486.1">
    <property type="protein sequence ID" value="ENSSLDP00000028640.1"/>
    <property type="gene ID" value="ENSSLDG00000022143.1"/>
</dbReference>
<name>A0A3B4YD42_SERLL</name>
<keyword evidence="3" id="KW-1185">Reference proteome</keyword>
<dbReference type="Proteomes" id="UP000261360">
    <property type="component" value="Unplaced"/>
</dbReference>
<evidence type="ECO:0000259" key="1">
    <source>
        <dbReference type="Pfam" id="PF16044"/>
    </source>
</evidence>
<protein>
    <submittedName>
        <fullName evidence="2">MKRN2 opposite strand protein-like</fullName>
    </submittedName>
</protein>
<accession>A0A3B4YD42</accession>
<organism evidence="2 3">
    <name type="scientific">Seriola lalandi dorsalis</name>
    <dbReference type="NCBI Taxonomy" id="1841481"/>
    <lineage>
        <taxon>Eukaryota</taxon>
        <taxon>Metazoa</taxon>
        <taxon>Chordata</taxon>
        <taxon>Craniata</taxon>
        <taxon>Vertebrata</taxon>
        <taxon>Euteleostomi</taxon>
        <taxon>Actinopterygii</taxon>
        <taxon>Neopterygii</taxon>
        <taxon>Teleostei</taxon>
        <taxon>Neoteleostei</taxon>
        <taxon>Acanthomorphata</taxon>
        <taxon>Carangaria</taxon>
        <taxon>Carangiformes</taxon>
        <taxon>Carangidae</taxon>
        <taxon>Seriola</taxon>
    </lineage>
</organism>